<keyword evidence="2" id="KW-0808">Transferase</keyword>
<dbReference type="KEGG" id="kphy:AOZ06_38810"/>
<dbReference type="PROSITE" id="PS51186">
    <property type="entry name" value="GNAT"/>
    <property type="match status" value="1"/>
</dbReference>
<evidence type="ECO:0000259" key="1">
    <source>
        <dbReference type="PROSITE" id="PS51186"/>
    </source>
</evidence>
<proteinExistence type="predicted"/>
<dbReference type="SUPFAM" id="SSF55729">
    <property type="entry name" value="Acyl-CoA N-acyltransferases (Nat)"/>
    <property type="match status" value="1"/>
</dbReference>
<name>A0A0N9I2R3_9PSEU</name>
<gene>
    <name evidence="2" type="ORF">AOZ06_38810</name>
</gene>
<dbReference type="OrthoDB" id="3814885at2"/>
<evidence type="ECO:0000313" key="2">
    <source>
        <dbReference type="EMBL" id="ALG12033.1"/>
    </source>
</evidence>
<accession>A0A0N9I2R3</accession>
<keyword evidence="3" id="KW-1185">Reference proteome</keyword>
<organism evidence="2 3">
    <name type="scientific">Kibdelosporangium phytohabitans</name>
    <dbReference type="NCBI Taxonomy" id="860235"/>
    <lineage>
        <taxon>Bacteria</taxon>
        <taxon>Bacillati</taxon>
        <taxon>Actinomycetota</taxon>
        <taxon>Actinomycetes</taxon>
        <taxon>Pseudonocardiales</taxon>
        <taxon>Pseudonocardiaceae</taxon>
        <taxon>Kibdelosporangium</taxon>
    </lineage>
</organism>
<dbReference type="GO" id="GO:0016747">
    <property type="term" value="F:acyltransferase activity, transferring groups other than amino-acyl groups"/>
    <property type="evidence" value="ECO:0007669"/>
    <property type="project" value="InterPro"/>
</dbReference>
<evidence type="ECO:0000313" key="3">
    <source>
        <dbReference type="Proteomes" id="UP000063699"/>
    </source>
</evidence>
<dbReference type="RefSeq" id="WP_054293929.1">
    <property type="nucleotide sequence ID" value="NZ_CP012752.1"/>
</dbReference>
<sequence>MDSARFPSETGVLVTRVAENQWHAVDDGRVVGRGDTTHRPDGRVFLSIDSWHDTVFDLLADAMLADLGAPLYTVVDEADRELTARWQRAGFTIRRREWEYLVPTDPEVTKLPEAPPDVTVVGVGAAEERLLRELDRVIRDEVETSVGWREMPAEILPRQAVHPSKYAVAAHAGRYVGLLRIAMATRQPRIGLVAVRTGQRRRGIARALLGHVLGTLHRNGIESAWAEVNESNEAAIALFEGLGAQLMSSNIELTGGRRVLCHADQAASK</sequence>
<dbReference type="AlphaFoldDB" id="A0A0N9I2R3"/>
<protein>
    <submittedName>
        <fullName evidence="2">GCN5 family acetyltransferase</fullName>
    </submittedName>
</protein>
<dbReference type="InterPro" id="IPR000182">
    <property type="entry name" value="GNAT_dom"/>
</dbReference>
<reference evidence="2 3" key="1">
    <citation type="submission" date="2015-07" db="EMBL/GenBank/DDBJ databases">
        <title>Genome sequencing of Kibdelosporangium phytohabitans.</title>
        <authorList>
            <person name="Qin S."/>
            <person name="Xing K."/>
        </authorList>
    </citation>
    <scope>NUCLEOTIDE SEQUENCE [LARGE SCALE GENOMIC DNA]</scope>
    <source>
        <strain evidence="2 3">KLBMP1111</strain>
    </source>
</reference>
<dbReference type="Pfam" id="PF00583">
    <property type="entry name" value="Acetyltransf_1"/>
    <property type="match status" value="1"/>
</dbReference>
<dbReference type="STRING" id="860235.AOZ06_38810"/>
<dbReference type="Gene3D" id="3.40.630.30">
    <property type="match status" value="1"/>
</dbReference>
<feature type="domain" description="N-acetyltransferase" evidence="1">
    <location>
        <begin position="126"/>
        <end position="264"/>
    </location>
</feature>
<dbReference type="CDD" id="cd04301">
    <property type="entry name" value="NAT_SF"/>
    <property type="match status" value="1"/>
</dbReference>
<dbReference type="Proteomes" id="UP000063699">
    <property type="component" value="Chromosome"/>
</dbReference>
<dbReference type="EMBL" id="CP012752">
    <property type="protein sequence ID" value="ALG12033.1"/>
    <property type="molecule type" value="Genomic_DNA"/>
</dbReference>
<dbReference type="InterPro" id="IPR016181">
    <property type="entry name" value="Acyl_CoA_acyltransferase"/>
</dbReference>